<comment type="caution">
    <text evidence="1">The sequence shown here is derived from an EMBL/GenBank/DDBJ whole genome shotgun (WGS) entry which is preliminary data.</text>
</comment>
<proteinExistence type="predicted"/>
<organism evidence="1 2">
    <name type="scientific">Pleurodeles waltl</name>
    <name type="common">Iberian ribbed newt</name>
    <dbReference type="NCBI Taxonomy" id="8319"/>
    <lineage>
        <taxon>Eukaryota</taxon>
        <taxon>Metazoa</taxon>
        <taxon>Chordata</taxon>
        <taxon>Craniata</taxon>
        <taxon>Vertebrata</taxon>
        <taxon>Euteleostomi</taxon>
        <taxon>Amphibia</taxon>
        <taxon>Batrachia</taxon>
        <taxon>Caudata</taxon>
        <taxon>Salamandroidea</taxon>
        <taxon>Salamandridae</taxon>
        <taxon>Pleurodelinae</taxon>
        <taxon>Pleurodeles</taxon>
    </lineage>
</organism>
<reference evidence="1" key="1">
    <citation type="journal article" date="2022" name="bioRxiv">
        <title>Sequencing and chromosome-scale assembly of the giantPleurodeles waltlgenome.</title>
        <authorList>
            <person name="Brown T."/>
            <person name="Elewa A."/>
            <person name="Iarovenko S."/>
            <person name="Subramanian E."/>
            <person name="Araus A.J."/>
            <person name="Petzold A."/>
            <person name="Susuki M."/>
            <person name="Suzuki K.-i.T."/>
            <person name="Hayashi T."/>
            <person name="Toyoda A."/>
            <person name="Oliveira C."/>
            <person name="Osipova E."/>
            <person name="Leigh N.D."/>
            <person name="Simon A."/>
            <person name="Yun M.H."/>
        </authorList>
    </citation>
    <scope>NUCLEOTIDE SEQUENCE</scope>
    <source>
        <strain evidence="1">20211129_DDA</strain>
        <tissue evidence="1">Liver</tissue>
    </source>
</reference>
<evidence type="ECO:0000313" key="2">
    <source>
        <dbReference type="Proteomes" id="UP001066276"/>
    </source>
</evidence>
<dbReference type="EMBL" id="JANPWB010000006">
    <property type="protein sequence ID" value="KAJ1177084.1"/>
    <property type="molecule type" value="Genomic_DNA"/>
</dbReference>
<name>A0AAV7TMC2_PLEWA</name>
<sequence>MVRAQEHCCRVNLDLGKWSSLQRPVVDPGGGHPNFTTGRAPCFKGLASTDKEGADGVALVYLLIWGPVDGMPGPYLMSTLGHFGSRTELGYQKVEPEPVPWAGSPEPGTDVLHQMEATSDTHLGQFEKILQATLDTKGMLESKIVAVSPGVGLLLTYHGKLVEWVNDMEPAITLVHLTVQELQSHVRAMQVNNATLQWRAEEAEAEHNRTASTFGLPGACRGARVELFLEQWLESTGFVGHPR</sequence>
<dbReference type="AlphaFoldDB" id="A0AAV7TMC2"/>
<evidence type="ECO:0000313" key="1">
    <source>
        <dbReference type="EMBL" id="KAJ1177084.1"/>
    </source>
</evidence>
<gene>
    <name evidence="1" type="ORF">NDU88_002348</name>
</gene>
<accession>A0AAV7TMC2</accession>
<dbReference type="Proteomes" id="UP001066276">
    <property type="component" value="Chromosome 3_2"/>
</dbReference>
<protein>
    <submittedName>
        <fullName evidence="1">Uncharacterized protein</fullName>
    </submittedName>
</protein>
<keyword evidence="2" id="KW-1185">Reference proteome</keyword>